<dbReference type="EC" id="2.4.1.-" evidence="15"/>
<dbReference type="OrthoDB" id="1158011at2759"/>
<accession>A0A433TIW4</accession>
<dbReference type="AlphaFoldDB" id="A0A433TIW4"/>
<evidence type="ECO:0000256" key="3">
    <source>
        <dbReference type="ARBA" id="ARBA00004840"/>
    </source>
</evidence>
<evidence type="ECO:0000256" key="13">
    <source>
        <dbReference type="ARBA" id="ARBA00023180"/>
    </source>
</evidence>
<feature type="transmembrane region" description="Helical" evidence="15">
    <location>
        <begin position="12"/>
        <end position="33"/>
    </location>
</feature>
<evidence type="ECO:0000256" key="1">
    <source>
        <dbReference type="ARBA" id="ARBA00001936"/>
    </source>
</evidence>
<dbReference type="GO" id="GO:0006493">
    <property type="term" value="P:protein O-linked glycosylation"/>
    <property type="evidence" value="ECO:0007669"/>
    <property type="project" value="TreeGrafter"/>
</dbReference>
<evidence type="ECO:0000256" key="5">
    <source>
        <dbReference type="ARBA" id="ARBA00008661"/>
    </source>
</evidence>
<evidence type="ECO:0000256" key="10">
    <source>
        <dbReference type="ARBA" id="ARBA00022989"/>
    </source>
</evidence>
<name>A0A433TIW4_ELYCH</name>
<keyword evidence="14" id="KW-0464">Manganese</keyword>
<evidence type="ECO:0000256" key="11">
    <source>
        <dbReference type="ARBA" id="ARBA00023034"/>
    </source>
</evidence>
<dbReference type="PANTHER" id="PTHR11214">
    <property type="entry name" value="BETA-1,3-N-ACETYLGLUCOSAMINYLTRANSFERASE"/>
    <property type="match status" value="1"/>
</dbReference>
<keyword evidence="9 15" id="KW-0735">Signal-anchor</keyword>
<dbReference type="FunFam" id="3.90.550.50:FF:000018">
    <property type="entry name" value="Hexosyltransferase"/>
    <property type="match status" value="1"/>
</dbReference>
<keyword evidence="17" id="KW-1185">Reference proteome</keyword>
<evidence type="ECO:0000256" key="15">
    <source>
        <dbReference type="RuleBase" id="RU363063"/>
    </source>
</evidence>
<dbReference type="GO" id="GO:0047220">
    <property type="term" value="F:galactosylxylosylprotein 3-beta-galactosyltransferase activity"/>
    <property type="evidence" value="ECO:0007669"/>
    <property type="project" value="UniProtKB-ARBA"/>
</dbReference>
<comment type="similarity">
    <text evidence="5 15">Belongs to the glycosyltransferase 31 family.</text>
</comment>
<evidence type="ECO:0000256" key="14">
    <source>
        <dbReference type="ARBA" id="ARBA00023211"/>
    </source>
</evidence>
<keyword evidence="12 15" id="KW-0472">Membrane</keyword>
<evidence type="ECO:0000256" key="9">
    <source>
        <dbReference type="ARBA" id="ARBA00022968"/>
    </source>
</evidence>
<protein>
    <recommendedName>
        <fullName evidence="15">Hexosyltransferase</fullName>
        <ecNumber evidence="15">2.4.1.-</ecNumber>
    </recommendedName>
</protein>
<dbReference type="Pfam" id="PF01762">
    <property type="entry name" value="Galactosyl_T"/>
    <property type="match status" value="1"/>
</dbReference>
<dbReference type="PANTHER" id="PTHR11214:SF3">
    <property type="entry name" value="BETA-1,3-GALACTOSYLTRANSFERASE 6"/>
    <property type="match status" value="1"/>
</dbReference>
<dbReference type="Gene3D" id="3.90.550.50">
    <property type="match status" value="1"/>
</dbReference>
<dbReference type="EMBL" id="RQTK01000334">
    <property type="protein sequence ID" value="RUS81504.1"/>
    <property type="molecule type" value="Genomic_DNA"/>
</dbReference>
<keyword evidence="11 15" id="KW-0333">Golgi apparatus</keyword>
<keyword evidence="6 15" id="KW-0328">Glycosyltransferase</keyword>
<dbReference type="STRING" id="188477.A0A433TIW4"/>
<evidence type="ECO:0000256" key="7">
    <source>
        <dbReference type="ARBA" id="ARBA00022679"/>
    </source>
</evidence>
<evidence type="ECO:0000256" key="4">
    <source>
        <dbReference type="ARBA" id="ARBA00005093"/>
    </source>
</evidence>
<sequence length="353" mass="40682">MAMSASIERRLNRHASAALIGGIFFTLSVLFYMTMCNMPCEDRTYGMDADVWRRSKNRAFWSDNFLAPSRDLQAKLAILIISSPGNIHERDTIRDTWLKGVDAKKVLFRFVVGTSSLDAEGKDKIHREALVHKDILTLQGIADSYQQLTLKVLEAFKWLDTNVDFRYVLKVDDDSYVRVSNILAELEHKPKDRLYWGFFDGRANVKTSGQWKETKWILCDTYLPYARGGGYVLSSDLVHFVAHNHELLETFMSEDVSVGTWLAPLRINRHHDQRFDTEYVSRGCQNSYLITHKQSVLKVRELNTNLLTTGNLCKEEVVERASYEYNWSFPPSKCCPRPSVNKKPVVKLKETKL</sequence>
<keyword evidence="8 15" id="KW-0812">Transmembrane</keyword>
<evidence type="ECO:0000256" key="6">
    <source>
        <dbReference type="ARBA" id="ARBA00022676"/>
    </source>
</evidence>
<evidence type="ECO:0000256" key="12">
    <source>
        <dbReference type="ARBA" id="ARBA00023136"/>
    </source>
</evidence>
<reference evidence="16 17" key="1">
    <citation type="submission" date="2019-01" db="EMBL/GenBank/DDBJ databases">
        <title>A draft genome assembly of the solar-powered sea slug Elysia chlorotica.</title>
        <authorList>
            <person name="Cai H."/>
            <person name="Li Q."/>
            <person name="Fang X."/>
            <person name="Li J."/>
            <person name="Curtis N.E."/>
            <person name="Altenburger A."/>
            <person name="Shibata T."/>
            <person name="Feng M."/>
            <person name="Maeda T."/>
            <person name="Schwartz J.A."/>
            <person name="Shigenobu S."/>
            <person name="Lundholm N."/>
            <person name="Nishiyama T."/>
            <person name="Yang H."/>
            <person name="Hasebe M."/>
            <person name="Li S."/>
            <person name="Pierce S.K."/>
            <person name="Wang J."/>
        </authorList>
    </citation>
    <scope>NUCLEOTIDE SEQUENCE [LARGE SCALE GENOMIC DNA]</scope>
    <source>
        <strain evidence="16">EC2010</strain>
        <tissue evidence="16">Whole organism of an adult</tissue>
    </source>
</reference>
<keyword evidence="10 15" id="KW-1133">Transmembrane helix</keyword>
<comment type="pathway">
    <text evidence="3">Glycan metabolism; chondroitin sulfate biosynthesis.</text>
</comment>
<comment type="cofactor">
    <cofactor evidence="1">
        <name>Mn(2+)</name>
        <dbReference type="ChEBI" id="CHEBI:29035"/>
    </cofactor>
</comment>
<organism evidence="16 17">
    <name type="scientific">Elysia chlorotica</name>
    <name type="common">Eastern emerald elysia</name>
    <name type="synonym">Sea slug</name>
    <dbReference type="NCBI Taxonomy" id="188477"/>
    <lineage>
        <taxon>Eukaryota</taxon>
        <taxon>Metazoa</taxon>
        <taxon>Spiralia</taxon>
        <taxon>Lophotrochozoa</taxon>
        <taxon>Mollusca</taxon>
        <taxon>Gastropoda</taxon>
        <taxon>Heterobranchia</taxon>
        <taxon>Euthyneura</taxon>
        <taxon>Panpulmonata</taxon>
        <taxon>Sacoglossa</taxon>
        <taxon>Placobranchoidea</taxon>
        <taxon>Plakobranchidae</taxon>
        <taxon>Elysia</taxon>
    </lineage>
</organism>
<keyword evidence="7" id="KW-0808">Transferase</keyword>
<proteinExistence type="inferred from homology"/>
<comment type="caution">
    <text evidence="16">The sequence shown here is derived from an EMBL/GenBank/DDBJ whole genome shotgun (WGS) entry which is preliminary data.</text>
</comment>
<comment type="pathway">
    <text evidence="4">Glycan metabolism; heparan sulfate biosynthesis.</text>
</comment>
<keyword evidence="13" id="KW-0325">Glycoprotein</keyword>
<dbReference type="GO" id="GO:0000139">
    <property type="term" value="C:Golgi membrane"/>
    <property type="evidence" value="ECO:0007669"/>
    <property type="project" value="UniProtKB-SubCell"/>
</dbReference>
<evidence type="ECO:0000256" key="2">
    <source>
        <dbReference type="ARBA" id="ARBA00004323"/>
    </source>
</evidence>
<dbReference type="InterPro" id="IPR002659">
    <property type="entry name" value="Glyco_trans_31"/>
</dbReference>
<evidence type="ECO:0000256" key="8">
    <source>
        <dbReference type="ARBA" id="ARBA00022692"/>
    </source>
</evidence>
<comment type="subcellular location">
    <subcellularLocation>
        <location evidence="2 15">Golgi apparatus membrane</location>
        <topology evidence="2 15">Single-pass type II membrane protein</topology>
    </subcellularLocation>
</comment>
<evidence type="ECO:0000313" key="17">
    <source>
        <dbReference type="Proteomes" id="UP000271974"/>
    </source>
</evidence>
<dbReference type="Proteomes" id="UP000271974">
    <property type="component" value="Unassembled WGS sequence"/>
</dbReference>
<dbReference type="GO" id="GO:0006024">
    <property type="term" value="P:glycosaminoglycan biosynthetic process"/>
    <property type="evidence" value="ECO:0007669"/>
    <property type="project" value="UniProtKB-ARBA"/>
</dbReference>
<evidence type="ECO:0000313" key="16">
    <source>
        <dbReference type="EMBL" id="RUS81504.1"/>
    </source>
</evidence>
<gene>
    <name evidence="16" type="ORF">EGW08_010732</name>
</gene>